<comment type="caution">
    <text evidence="3">The sequence shown here is derived from an EMBL/GenBank/DDBJ whole genome shotgun (WGS) entry which is preliminary data.</text>
</comment>
<evidence type="ECO:0000313" key="3">
    <source>
        <dbReference type="EMBL" id="MFC3628708.1"/>
    </source>
</evidence>
<dbReference type="InterPro" id="IPR012347">
    <property type="entry name" value="Ferritin-like"/>
</dbReference>
<keyword evidence="1" id="KW-0812">Transmembrane</keyword>
<dbReference type="Proteomes" id="UP001595539">
    <property type="component" value="Unassembled WGS sequence"/>
</dbReference>
<feature type="domain" description="DUF305" evidence="2">
    <location>
        <begin position="94"/>
        <end position="144"/>
    </location>
</feature>
<dbReference type="Pfam" id="PF03713">
    <property type="entry name" value="DUF305"/>
    <property type="match status" value="1"/>
</dbReference>
<protein>
    <submittedName>
        <fullName evidence="3">DUF305 domain-containing protein</fullName>
    </submittedName>
</protein>
<dbReference type="EMBL" id="JBHRXY010000002">
    <property type="protein sequence ID" value="MFC3628708.1"/>
    <property type="molecule type" value="Genomic_DNA"/>
</dbReference>
<evidence type="ECO:0000256" key="1">
    <source>
        <dbReference type="SAM" id="Phobius"/>
    </source>
</evidence>
<keyword evidence="1" id="KW-0472">Membrane</keyword>
<name>A0ABV7U0Y3_9RHOB</name>
<dbReference type="InterPro" id="IPR005183">
    <property type="entry name" value="DUF305_CopM-like"/>
</dbReference>
<reference evidence="4" key="1">
    <citation type="journal article" date="2019" name="Int. J. Syst. Evol. Microbiol.">
        <title>The Global Catalogue of Microorganisms (GCM) 10K type strain sequencing project: providing services to taxonomists for standard genome sequencing and annotation.</title>
        <authorList>
            <consortium name="The Broad Institute Genomics Platform"/>
            <consortium name="The Broad Institute Genome Sequencing Center for Infectious Disease"/>
            <person name="Wu L."/>
            <person name="Ma J."/>
        </authorList>
    </citation>
    <scope>NUCLEOTIDE SEQUENCE [LARGE SCALE GENOMIC DNA]</scope>
    <source>
        <strain evidence="4">KCTC 42473</strain>
    </source>
</reference>
<keyword evidence="4" id="KW-1185">Reference proteome</keyword>
<feature type="transmembrane region" description="Helical" evidence="1">
    <location>
        <begin position="40"/>
        <end position="60"/>
    </location>
</feature>
<keyword evidence="1" id="KW-1133">Transmembrane helix</keyword>
<sequence>MSYLRFFGTIAVSTVVMFAMMYLNTYALDHVWFSQTRAWMALYMGGGMAVVMLAAMWSMFPSAGKSVAALAVAVLVFALGLFMVRSQATVDQISWMKAMIPHHSIAILTSTRADISDLRVRALADQIIETQRREIAEMEALIADLEGGSAAAPDADGG</sequence>
<dbReference type="RefSeq" id="WP_377759705.1">
    <property type="nucleotide sequence ID" value="NZ_JBHRXY010000002.1"/>
</dbReference>
<feature type="transmembrane region" description="Helical" evidence="1">
    <location>
        <begin position="6"/>
        <end position="28"/>
    </location>
</feature>
<accession>A0ABV7U0Y3</accession>
<gene>
    <name evidence="3" type="ORF">ACFOM8_04540</name>
</gene>
<evidence type="ECO:0000313" key="4">
    <source>
        <dbReference type="Proteomes" id="UP001595539"/>
    </source>
</evidence>
<organism evidence="3 4">
    <name type="scientific">Paracoccus angustae</name>
    <dbReference type="NCBI Taxonomy" id="1671480"/>
    <lineage>
        <taxon>Bacteria</taxon>
        <taxon>Pseudomonadati</taxon>
        <taxon>Pseudomonadota</taxon>
        <taxon>Alphaproteobacteria</taxon>
        <taxon>Rhodobacterales</taxon>
        <taxon>Paracoccaceae</taxon>
        <taxon>Paracoccus</taxon>
    </lineage>
</organism>
<feature type="transmembrane region" description="Helical" evidence="1">
    <location>
        <begin position="66"/>
        <end position="84"/>
    </location>
</feature>
<dbReference type="Gene3D" id="1.20.1260.10">
    <property type="match status" value="1"/>
</dbReference>
<proteinExistence type="predicted"/>
<evidence type="ECO:0000259" key="2">
    <source>
        <dbReference type="Pfam" id="PF03713"/>
    </source>
</evidence>